<organism evidence="2 3">
    <name type="scientific">Macrostomum lignano</name>
    <dbReference type="NCBI Taxonomy" id="282301"/>
    <lineage>
        <taxon>Eukaryota</taxon>
        <taxon>Metazoa</taxon>
        <taxon>Spiralia</taxon>
        <taxon>Lophotrochozoa</taxon>
        <taxon>Platyhelminthes</taxon>
        <taxon>Rhabditophora</taxon>
        <taxon>Macrostomorpha</taxon>
        <taxon>Macrostomida</taxon>
        <taxon>Macrostomidae</taxon>
        <taxon>Macrostomum</taxon>
    </lineage>
</organism>
<proteinExistence type="predicted"/>
<accession>A0A1I8FG09</accession>
<evidence type="ECO:0000313" key="2">
    <source>
        <dbReference type="Proteomes" id="UP000095280"/>
    </source>
</evidence>
<reference evidence="3" key="1">
    <citation type="submission" date="2016-11" db="UniProtKB">
        <authorList>
            <consortium name="WormBaseParasite"/>
        </authorList>
    </citation>
    <scope>IDENTIFICATION</scope>
</reference>
<evidence type="ECO:0000256" key="1">
    <source>
        <dbReference type="SAM" id="MobiDB-lite"/>
    </source>
</evidence>
<dbReference type="Proteomes" id="UP000095280">
    <property type="component" value="Unplaced"/>
</dbReference>
<dbReference type="WBParaSite" id="maker-unitig_33192-snap-gene-0.3-mRNA-1">
    <property type="protein sequence ID" value="maker-unitig_33192-snap-gene-0.3-mRNA-1"/>
    <property type="gene ID" value="maker-unitig_33192-snap-gene-0.3"/>
</dbReference>
<protein>
    <submittedName>
        <fullName evidence="3">DUF4157 domain-containing protein</fullName>
    </submittedName>
</protein>
<dbReference type="AlphaFoldDB" id="A0A1I8FG09"/>
<sequence length="150" mass="16416">LWVGNYRAHGIRNCADLQNPEVPQCYYWSAKQVAELGASSQVRTPGPARTRPVPGLASSPTASTAPSGFWLDASNLPKIGVHEFQHVQARIYAGPPRDNLGMYLEMKSKNREVSRRADLAINSIAKFSKREVETPRGEHVPPAAAPALNE</sequence>
<keyword evidence="2" id="KW-1185">Reference proteome</keyword>
<name>A0A1I8FG09_9PLAT</name>
<feature type="region of interest" description="Disordered" evidence="1">
    <location>
        <begin position="131"/>
        <end position="150"/>
    </location>
</feature>
<feature type="region of interest" description="Disordered" evidence="1">
    <location>
        <begin position="39"/>
        <end position="64"/>
    </location>
</feature>
<evidence type="ECO:0000313" key="3">
    <source>
        <dbReference type="WBParaSite" id="maker-unitig_33192-snap-gene-0.3-mRNA-1"/>
    </source>
</evidence>